<evidence type="ECO:0000256" key="4">
    <source>
        <dbReference type="PROSITE-ProRule" id="PRU00169"/>
    </source>
</evidence>
<feature type="domain" description="OmpR/PhoB-type" evidence="7">
    <location>
        <begin position="124"/>
        <end position="220"/>
    </location>
</feature>
<dbReference type="InterPro" id="IPR039420">
    <property type="entry name" value="WalR-like"/>
</dbReference>
<gene>
    <name evidence="8" type="ORF">WNY59_16255</name>
</gene>
<protein>
    <submittedName>
        <fullName evidence="8">Response regulator transcription factor</fullName>
    </submittedName>
</protein>
<dbReference type="CDD" id="cd17624">
    <property type="entry name" value="REC_OmpR_PmrA-like"/>
    <property type="match status" value="1"/>
</dbReference>
<dbReference type="InterPro" id="IPR011006">
    <property type="entry name" value="CheY-like_superfamily"/>
</dbReference>
<dbReference type="PROSITE" id="PS50110">
    <property type="entry name" value="RESPONSE_REGULATORY"/>
    <property type="match status" value="1"/>
</dbReference>
<dbReference type="PANTHER" id="PTHR48111:SF67">
    <property type="entry name" value="TRANSCRIPTIONAL REGULATORY PROTEIN TCTD"/>
    <property type="match status" value="1"/>
</dbReference>
<organism evidence="8 9">
    <name type="scientific">Ahrensia kielensis</name>
    <dbReference type="NCBI Taxonomy" id="76980"/>
    <lineage>
        <taxon>Bacteria</taxon>
        <taxon>Pseudomonadati</taxon>
        <taxon>Pseudomonadota</taxon>
        <taxon>Alphaproteobacteria</taxon>
        <taxon>Hyphomicrobiales</taxon>
        <taxon>Ahrensiaceae</taxon>
        <taxon>Ahrensia</taxon>
    </lineage>
</organism>
<evidence type="ECO:0000313" key="8">
    <source>
        <dbReference type="EMBL" id="MEM5503141.1"/>
    </source>
</evidence>
<proteinExistence type="predicted"/>
<dbReference type="SMART" id="SM00448">
    <property type="entry name" value="REC"/>
    <property type="match status" value="1"/>
</dbReference>
<sequence length="225" mass="25274">MRMLLVEDNDDLAEAILDRLRSEGHAVDLESNGEAANELLRHTNFDLVILDVNLPGRNGLEILRSLRSRNDDTPVIILTARSQIDDRVVGLDAGADDFMIKPFDFRELSARCRVLARRRSGSASNRFEVDGLVFDYRAKRALVNGRDVELRAREVQLLEVFIADLGKVIGKEEVANRLYEFDETPSLNAVEQTVTRLRKKLEGSSLNIKTMRGLGYLAYIDDAAG</sequence>
<evidence type="ECO:0000256" key="3">
    <source>
        <dbReference type="ARBA" id="ARBA00023163"/>
    </source>
</evidence>
<feature type="domain" description="Response regulatory" evidence="6">
    <location>
        <begin position="2"/>
        <end position="116"/>
    </location>
</feature>
<keyword evidence="1" id="KW-0805">Transcription regulation</keyword>
<evidence type="ECO:0000313" key="9">
    <source>
        <dbReference type="Proteomes" id="UP001477870"/>
    </source>
</evidence>
<dbReference type="Gene3D" id="1.10.10.10">
    <property type="entry name" value="Winged helix-like DNA-binding domain superfamily/Winged helix DNA-binding domain"/>
    <property type="match status" value="1"/>
</dbReference>
<evidence type="ECO:0000256" key="1">
    <source>
        <dbReference type="ARBA" id="ARBA00023015"/>
    </source>
</evidence>
<feature type="modified residue" description="4-aspartylphosphate" evidence="4">
    <location>
        <position position="51"/>
    </location>
</feature>
<dbReference type="InterPro" id="IPR036388">
    <property type="entry name" value="WH-like_DNA-bd_sf"/>
</dbReference>
<evidence type="ECO:0000259" key="6">
    <source>
        <dbReference type="PROSITE" id="PS50110"/>
    </source>
</evidence>
<dbReference type="CDD" id="cd00383">
    <property type="entry name" value="trans_reg_C"/>
    <property type="match status" value="1"/>
</dbReference>
<keyword evidence="9" id="KW-1185">Reference proteome</keyword>
<keyword evidence="4" id="KW-0597">Phosphoprotein</keyword>
<keyword evidence="3" id="KW-0804">Transcription</keyword>
<evidence type="ECO:0000256" key="5">
    <source>
        <dbReference type="PROSITE-ProRule" id="PRU01091"/>
    </source>
</evidence>
<dbReference type="Gene3D" id="6.10.250.690">
    <property type="match status" value="1"/>
</dbReference>
<dbReference type="SUPFAM" id="SSF52172">
    <property type="entry name" value="CheY-like"/>
    <property type="match status" value="1"/>
</dbReference>
<accession>A0ABU9TAI3</accession>
<keyword evidence="2 5" id="KW-0238">DNA-binding</keyword>
<dbReference type="Proteomes" id="UP001477870">
    <property type="component" value="Unassembled WGS sequence"/>
</dbReference>
<name>A0ABU9TAI3_9HYPH</name>
<feature type="DNA-binding region" description="OmpR/PhoB-type" evidence="5">
    <location>
        <begin position="124"/>
        <end position="220"/>
    </location>
</feature>
<evidence type="ECO:0000256" key="2">
    <source>
        <dbReference type="ARBA" id="ARBA00023125"/>
    </source>
</evidence>
<dbReference type="InterPro" id="IPR001867">
    <property type="entry name" value="OmpR/PhoB-type_DNA-bd"/>
</dbReference>
<dbReference type="Pfam" id="PF00486">
    <property type="entry name" value="Trans_reg_C"/>
    <property type="match status" value="1"/>
</dbReference>
<dbReference type="PANTHER" id="PTHR48111">
    <property type="entry name" value="REGULATOR OF RPOS"/>
    <property type="match status" value="1"/>
</dbReference>
<dbReference type="SMART" id="SM00862">
    <property type="entry name" value="Trans_reg_C"/>
    <property type="match status" value="1"/>
</dbReference>
<reference evidence="8 9" key="1">
    <citation type="submission" date="2024-03" db="EMBL/GenBank/DDBJ databases">
        <title>Community enrichment and isolation of bacterial strains for fucoidan degradation.</title>
        <authorList>
            <person name="Sichert A."/>
        </authorList>
    </citation>
    <scope>NUCLEOTIDE SEQUENCE [LARGE SCALE GENOMIC DNA]</scope>
    <source>
        <strain evidence="8 9">AS62</strain>
    </source>
</reference>
<dbReference type="EMBL" id="JBBMQO010000012">
    <property type="protein sequence ID" value="MEM5503141.1"/>
    <property type="molecule type" value="Genomic_DNA"/>
</dbReference>
<dbReference type="InterPro" id="IPR001789">
    <property type="entry name" value="Sig_transdc_resp-reg_receiver"/>
</dbReference>
<comment type="caution">
    <text evidence="8">The sequence shown here is derived from an EMBL/GenBank/DDBJ whole genome shotgun (WGS) entry which is preliminary data.</text>
</comment>
<dbReference type="Gene3D" id="3.40.50.2300">
    <property type="match status" value="1"/>
</dbReference>
<dbReference type="PROSITE" id="PS51755">
    <property type="entry name" value="OMPR_PHOB"/>
    <property type="match status" value="1"/>
</dbReference>
<evidence type="ECO:0000259" key="7">
    <source>
        <dbReference type="PROSITE" id="PS51755"/>
    </source>
</evidence>
<dbReference type="Pfam" id="PF00072">
    <property type="entry name" value="Response_reg"/>
    <property type="match status" value="1"/>
</dbReference>
<dbReference type="RefSeq" id="WP_026480940.1">
    <property type="nucleotide sequence ID" value="NZ_JBBMQO010000012.1"/>
</dbReference>